<accession>A0A0T7GNM5</accession>
<dbReference type="PRINTS" id="PR00866">
    <property type="entry name" value="RNADNAPOLMS"/>
</dbReference>
<dbReference type="InterPro" id="IPR000123">
    <property type="entry name" value="Reverse_transcriptase_msDNA"/>
</dbReference>
<organism evidence="7 8">
    <name type="scientific">Neorhizobium galegae bv. officinalis</name>
    <dbReference type="NCBI Taxonomy" id="323656"/>
    <lineage>
        <taxon>Bacteria</taxon>
        <taxon>Pseudomonadati</taxon>
        <taxon>Pseudomonadota</taxon>
        <taxon>Alphaproteobacteria</taxon>
        <taxon>Hyphomicrobiales</taxon>
        <taxon>Rhizobiaceae</taxon>
        <taxon>Rhizobium/Agrobacterium group</taxon>
        <taxon>Neorhizobium</taxon>
    </lineage>
</organism>
<dbReference type="CDD" id="cd03487">
    <property type="entry name" value="RT_Bac_retron_II"/>
    <property type="match status" value="1"/>
</dbReference>
<evidence type="ECO:0000256" key="1">
    <source>
        <dbReference type="ARBA" id="ARBA00022679"/>
    </source>
</evidence>
<sequence length="351" mass="40189">MSGKVARKNIERYDIKRSPFSLHPTKRDLAVLLGETVNDLKTLSIPSFKEQFVVRRQAETGKKKKKLRDLVYPESRLRGIHERLKFHLNKVKQPSYLFSPRKNRSQRDNAETHLDQDVYLTLDLKQFYPSTTAAMVRKWFQDELGIYPDVARLLTDLSTIDEKVSFGSPLTPVLCTLVHRKMFDEIADVCDAYELRYTLWVDDLTISGRSIPAEILDKIRQIIRNHGLKSHKIRFSTGRRPVFITGIGVVGRKLIAPYTLNLKIQECWADYHAANTVAERDQCIQTLLANLGTARFIVGPKTAAGQKLSSEMNSLRQKKAKMYREDAAESLKRRTEARSLIGSSQIADVPF</sequence>
<keyword evidence="4" id="KW-0460">Magnesium</keyword>
<dbReference type="GO" id="GO:0003964">
    <property type="term" value="F:RNA-directed DNA polymerase activity"/>
    <property type="evidence" value="ECO:0007669"/>
    <property type="project" value="UniProtKB-KW"/>
</dbReference>
<dbReference type="GO" id="GO:0003723">
    <property type="term" value="F:RNA binding"/>
    <property type="evidence" value="ECO:0007669"/>
    <property type="project" value="InterPro"/>
</dbReference>
<reference evidence="7 8" key="1">
    <citation type="submission" date="2014-08" db="EMBL/GenBank/DDBJ databases">
        <authorList>
            <person name="Chen Y.-H."/>
        </authorList>
    </citation>
    <scope>NUCLEOTIDE SEQUENCE [LARGE SCALE GENOMIC DNA]</scope>
</reference>
<evidence type="ECO:0000256" key="2">
    <source>
        <dbReference type="ARBA" id="ARBA00022695"/>
    </source>
</evidence>
<protein>
    <submittedName>
        <fullName evidence="7">RNA-directed DNA polymerase</fullName>
    </submittedName>
</protein>
<dbReference type="Proteomes" id="UP000039660">
    <property type="component" value="Unassembled WGS sequence"/>
</dbReference>
<keyword evidence="5 7" id="KW-0695">RNA-directed DNA polymerase</keyword>
<dbReference type="EMBL" id="CCRK01000005">
    <property type="protein sequence ID" value="CDZ48826.1"/>
    <property type="molecule type" value="Genomic_DNA"/>
</dbReference>
<feature type="domain" description="Reverse transcriptase" evidence="6">
    <location>
        <begin position="62"/>
        <end position="246"/>
    </location>
</feature>
<dbReference type="AlphaFoldDB" id="A0A0T7GNM5"/>
<evidence type="ECO:0000313" key="7">
    <source>
        <dbReference type="EMBL" id="CDZ48826.1"/>
    </source>
</evidence>
<keyword evidence="2" id="KW-0548">Nucleotidyltransferase</keyword>
<evidence type="ECO:0000256" key="4">
    <source>
        <dbReference type="ARBA" id="ARBA00022842"/>
    </source>
</evidence>
<evidence type="ECO:0000256" key="3">
    <source>
        <dbReference type="ARBA" id="ARBA00022723"/>
    </source>
</evidence>
<dbReference type="InterPro" id="IPR000477">
    <property type="entry name" value="RT_dom"/>
</dbReference>
<proteinExistence type="predicted"/>
<evidence type="ECO:0000259" key="6">
    <source>
        <dbReference type="Pfam" id="PF00078"/>
    </source>
</evidence>
<keyword evidence="3" id="KW-0479">Metal-binding</keyword>
<dbReference type="GO" id="GO:0046872">
    <property type="term" value="F:metal ion binding"/>
    <property type="evidence" value="ECO:0007669"/>
    <property type="project" value="UniProtKB-KW"/>
</dbReference>
<name>A0A0T7GNM5_NEOGA</name>
<dbReference type="RefSeq" id="WP_046634916.1">
    <property type="nucleotide sequence ID" value="NZ_CCRK01000005.1"/>
</dbReference>
<evidence type="ECO:0000313" key="8">
    <source>
        <dbReference type="Proteomes" id="UP000039660"/>
    </source>
</evidence>
<dbReference type="Pfam" id="PF00078">
    <property type="entry name" value="RVT_1"/>
    <property type="match status" value="1"/>
</dbReference>
<keyword evidence="1" id="KW-0808">Transferase</keyword>
<evidence type="ECO:0000256" key="5">
    <source>
        <dbReference type="ARBA" id="ARBA00022918"/>
    </source>
</evidence>
<gene>
    <name evidence="7" type="ORF">NGAL_HAMBI1189_26240</name>
</gene>